<dbReference type="InterPro" id="IPR045853">
    <property type="entry name" value="Pep_chain_release_fac_I_sf"/>
</dbReference>
<reference evidence="3 4" key="1">
    <citation type="submission" date="2023-05" db="EMBL/GenBank/DDBJ databases">
        <title>Genome sequence of Pinibacter sp. MAH-24.</title>
        <authorList>
            <person name="Huq M.A."/>
        </authorList>
    </citation>
    <scope>NUCLEOTIDE SEQUENCE [LARGE SCALE GENOMIC DNA]</scope>
    <source>
        <strain evidence="3 4">MAH-24</strain>
    </source>
</reference>
<dbReference type="PANTHER" id="PTHR43116">
    <property type="entry name" value="PEPTIDE CHAIN RELEASE FACTOR 2"/>
    <property type="match status" value="1"/>
</dbReference>
<dbReference type="Proteomes" id="UP001226434">
    <property type="component" value="Unassembled WGS sequence"/>
</dbReference>
<keyword evidence="4" id="KW-1185">Reference proteome</keyword>
<dbReference type="PANTHER" id="PTHR43116:SF3">
    <property type="entry name" value="CLASS I PEPTIDE CHAIN RELEASE FACTOR"/>
    <property type="match status" value="1"/>
</dbReference>
<gene>
    <name evidence="3" type="primary">prfH</name>
    <name evidence="3" type="ORF">QJ048_18590</name>
</gene>
<dbReference type="EMBL" id="JASBRG010000007">
    <property type="protein sequence ID" value="MDI3321813.1"/>
    <property type="molecule type" value="Genomic_DNA"/>
</dbReference>
<dbReference type="RefSeq" id="WP_282335919.1">
    <property type="nucleotide sequence ID" value="NZ_JASBRG010000007.1"/>
</dbReference>
<comment type="caution">
    <text evidence="3">The sequence shown here is derived from an EMBL/GenBank/DDBJ whole genome shotgun (WGS) entry which is preliminary data.</text>
</comment>
<proteinExistence type="inferred from homology"/>
<evidence type="ECO:0000256" key="1">
    <source>
        <dbReference type="ARBA" id="ARBA00010835"/>
    </source>
</evidence>
<sequence length="205" mass="23084">MDNLIYLQISSGRGPAECERVVAKVQQLLLKDATERSLSAIVIDKTNGQINGTLQSTLLQLQGENLKDFVNEWEGTIQWIGKSPYRKFHKRKNWFVSVQSFSPSKEILFDAKEVEFKTCRASGPGGQNVNKTETAVRATHIASGISVMASDTRSQHQNKKLAIERLQLKIKAWQMDEQMSNIEAQWSQHTNLKRGDAVKILTGDL</sequence>
<protein>
    <submittedName>
        <fullName evidence="3">Peptide chain release factor H</fullName>
    </submittedName>
</protein>
<dbReference type="SUPFAM" id="SSF75620">
    <property type="entry name" value="Release factor"/>
    <property type="match status" value="1"/>
</dbReference>
<comment type="similarity">
    <text evidence="1">Belongs to the prokaryotic/mitochondrial release factor family.</text>
</comment>
<evidence type="ECO:0000259" key="2">
    <source>
        <dbReference type="PROSITE" id="PS00745"/>
    </source>
</evidence>
<dbReference type="Gene3D" id="3.30.160.20">
    <property type="match status" value="1"/>
</dbReference>
<dbReference type="NCBIfam" id="TIGR03072">
    <property type="entry name" value="release_prfH"/>
    <property type="match status" value="1"/>
</dbReference>
<evidence type="ECO:0000313" key="3">
    <source>
        <dbReference type="EMBL" id="MDI3321813.1"/>
    </source>
</evidence>
<dbReference type="Pfam" id="PF00472">
    <property type="entry name" value="RF-1"/>
    <property type="match status" value="1"/>
</dbReference>
<dbReference type="PROSITE" id="PS00745">
    <property type="entry name" value="RF_PROK_I"/>
    <property type="match status" value="1"/>
</dbReference>
<dbReference type="InterPro" id="IPR000352">
    <property type="entry name" value="Pep_chain_release_fac_I"/>
</dbReference>
<dbReference type="Gene3D" id="3.30.70.1660">
    <property type="match status" value="1"/>
</dbReference>
<organism evidence="3 4">
    <name type="scientific">Pinibacter soli</name>
    <dbReference type="NCBI Taxonomy" id="3044211"/>
    <lineage>
        <taxon>Bacteria</taxon>
        <taxon>Pseudomonadati</taxon>
        <taxon>Bacteroidota</taxon>
        <taxon>Chitinophagia</taxon>
        <taxon>Chitinophagales</taxon>
        <taxon>Chitinophagaceae</taxon>
        <taxon>Pinibacter</taxon>
    </lineage>
</organism>
<dbReference type="InterPro" id="IPR017509">
    <property type="entry name" value="PrfH"/>
</dbReference>
<feature type="domain" description="Prokaryotic-type class I peptide chain release factors" evidence="2">
    <location>
        <begin position="120"/>
        <end position="136"/>
    </location>
</feature>
<evidence type="ECO:0000313" key="4">
    <source>
        <dbReference type="Proteomes" id="UP001226434"/>
    </source>
</evidence>
<accession>A0ABT6RGW5</accession>
<name>A0ABT6RGW5_9BACT</name>